<feature type="chain" id="PRO_5043572732" evidence="1">
    <location>
        <begin position="19"/>
        <end position="124"/>
    </location>
</feature>
<feature type="signal peptide" evidence="1">
    <location>
        <begin position="1"/>
        <end position="18"/>
    </location>
</feature>
<keyword evidence="3" id="KW-1185">Reference proteome</keyword>
<gene>
    <name evidence="2" type="ORF">LNINA_LOCUS5789</name>
</gene>
<proteinExistence type="predicted"/>
<protein>
    <submittedName>
        <fullName evidence="2">Uncharacterized protein</fullName>
    </submittedName>
</protein>
<dbReference type="Proteomes" id="UP001497472">
    <property type="component" value="Unassembled WGS sequence"/>
</dbReference>
<name>A0AAV1J9S5_9NEOP</name>
<dbReference type="EMBL" id="CAVLEF010000007">
    <property type="protein sequence ID" value="CAK1546196.1"/>
    <property type="molecule type" value="Genomic_DNA"/>
</dbReference>
<dbReference type="AlphaFoldDB" id="A0AAV1J9S5"/>
<reference evidence="2 3" key="1">
    <citation type="submission" date="2023-11" db="EMBL/GenBank/DDBJ databases">
        <authorList>
            <person name="Okamura Y."/>
        </authorList>
    </citation>
    <scope>NUCLEOTIDE SEQUENCE [LARGE SCALE GENOMIC DNA]</scope>
</reference>
<organism evidence="2 3">
    <name type="scientific">Leptosia nina</name>
    <dbReference type="NCBI Taxonomy" id="320188"/>
    <lineage>
        <taxon>Eukaryota</taxon>
        <taxon>Metazoa</taxon>
        <taxon>Ecdysozoa</taxon>
        <taxon>Arthropoda</taxon>
        <taxon>Hexapoda</taxon>
        <taxon>Insecta</taxon>
        <taxon>Pterygota</taxon>
        <taxon>Neoptera</taxon>
        <taxon>Endopterygota</taxon>
        <taxon>Lepidoptera</taxon>
        <taxon>Glossata</taxon>
        <taxon>Ditrysia</taxon>
        <taxon>Papilionoidea</taxon>
        <taxon>Pieridae</taxon>
        <taxon>Pierinae</taxon>
        <taxon>Leptosia</taxon>
    </lineage>
</organism>
<evidence type="ECO:0000313" key="3">
    <source>
        <dbReference type="Proteomes" id="UP001497472"/>
    </source>
</evidence>
<comment type="caution">
    <text evidence="2">The sequence shown here is derived from an EMBL/GenBank/DDBJ whole genome shotgun (WGS) entry which is preliminary data.</text>
</comment>
<keyword evidence="1" id="KW-0732">Signal</keyword>
<evidence type="ECO:0000313" key="2">
    <source>
        <dbReference type="EMBL" id="CAK1546196.1"/>
    </source>
</evidence>
<sequence length="124" mass="13992">MWVSTCITLYLFIQIANAGALTFKDSQEAAVPRETKPNLSYNELLYILKTRNGDRTKPPKALSPCARAILGCCDENKVINENCSVLLNCGAYFFDDNPCDDKFIYDALRAATAFYHQYDKVFTT</sequence>
<evidence type="ECO:0000256" key="1">
    <source>
        <dbReference type="SAM" id="SignalP"/>
    </source>
</evidence>
<accession>A0AAV1J9S5</accession>